<sequence length="99" mass="11511">MIDHSVCDILDVDERDNTVHWAEIVPTLSYKIVFLASPCFTRVELALPLTKLCCYLPVGKACSRFAIERQGLLDFFFLRYYTLRSRFVSKMVRVVSSRE</sequence>
<gene>
    <name evidence="1" type="ORF">L873DRAFT_1434329</name>
</gene>
<dbReference type="AlphaFoldDB" id="A0A3N4J887"/>
<name>A0A3N4J887_9PEZI</name>
<dbReference type="Proteomes" id="UP000276215">
    <property type="component" value="Unassembled WGS sequence"/>
</dbReference>
<accession>A0A3N4J887</accession>
<protein>
    <submittedName>
        <fullName evidence="1">Uncharacterized protein</fullName>
    </submittedName>
</protein>
<reference evidence="1 2" key="1">
    <citation type="journal article" date="2018" name="Nat. Ecol. Evol.">
        <title>Pezizomycetes genomes reveal the molecular basis of ectomycorrhizal truffle lifestyle.</title>
        <authorList>
            <person name="Murat C."/>
            <person name="Payen T."/>
            <person name="Noel B."/>
            <person name="Kuo A."/>
            <person name="Morin E."/>
            <person name="Chen J."/>
            <person name="Kohler A."/>
            <person name="Krizsan K."/>
            <person name="Balestrini R."/>
            <person name="Da Silva C."/>
            <person name="Montanini B."/>
            <person name="Hainaut M."/>
            <person name="Levati E."/>
            <person name="Barry K.W."/>
            <person name="Belfiori B."/>
            <person name="Cichocki N."/>
            <person name="Clum A."/>
            <person name="Dockter R.B."/>
            <person name="Fauchery L."/>
            <person name="Guy J."/>
            <person name="Iotti M."/>
            <person name="Le Tacon F."/>
            <person name="Lindquist E.A."/>
            <person name="Lipzen A."/>
            <person name="Malagnac F."/>
            <person name="Mello A."/>
            <person name="Molinier V."/>
            <person name="Miyauchi S."/>
            <person name="Poulain J."/>
            <person name="Riccioni C."/>
            <person name="Rubini A."/>
            <person name="Sitrit Y."/>
            <person name="Splivallo R."/>
            <person name="Traeger S."/>
            <person name="Wang M."/>
            <person name="Zifcakova L."/>
            <person name="Wipf D."/>
            <person name="Zambonelli A."/>
            <person name="Paolocci F."/>
            <person name="Nowrousian M."/>
            <person name="Ottonello S."/>
            <person name="Baldrian P."/>
            <person name="Spatafora J.W."/>
            <person name="Henrissat B."/>
            <person name="Nagy L.G."/>
            <person name="Aury J.M."/>
            <person name="Wincker P."/>
            <person name="Grigoriev I.V."/>
            <person name="Bonfante P."/>
            <person name="Martin F.M."/>
        </authorList>
    </citation>
    <scope>NUCLEOTIDE SEQUENCE [LARGE SCALE GENOMIC DNA]</scope>
    <source>
        <strain evidence="1 2">120613-1</strain>
    </source>
</reference>
<proteinExistence type="predicted"/>
<organism evidence="1 2">
    <name type="scientific">Choiromyces venosus 120613-1</name>
    <dbReference type="NCBI Taxonomy" id="1336337"/>
    <lineage>
        <taxon>Eukaryota</taxon>
        <taxon>Fungi</taxon>
        <taxon>Dikarya</taxon>
        <taxon>Ascomycota</taxon>
        <taxon>Pezizomycotina</taxon>
        <taxon>Pezizomycetes</taxon>
        <taxon>Pezizales</taxon>
        <taxon>Tuberaceae</taxon>
        <taxon>Choiromyces</taxon>
    </lineage>
</organism>
<dbReference type="EMBL" id="ML120437">
    <property type="protein sequence ID" value="RPA94426.1"/>
    <property type="molecule type" value="Genomic_DNA"/>
</dbReference>
<evidence type="ECO:0000313" key="2">
    <source>
        <dbReference type="Proteomes" id="UP000276215"/>
    </source>
</evidence>
<evidence type="ECO:0000313" key="1">
    <source>
        <dbReference type="EMBL" id="RPA94426.1"/>
    </source>
</evidence>
<keyword evidence="2" id="KW-1185">Reference proteome</keyword>